<feature type="compositionally biased region" description="Basic and acidic residues" evidence="2">
    <location>
        <begin position="352"/>
        <end position="366"/>
    </location>
</feature>
<evidence type="ECO:0000313" key="5">
    <source>
        <dbReference type="Proteomes" id="UP000094065"/>
    </source>
</evidence>
<sequence length="735" mass="82453">MKAENTELKQIAPSSEEDYSSDDSSSSEDVTEDEDGAELTPAMDAAILRTLRKIKGKEGDIYGKENIIQAELKKAQELAQSRGLHSNVIKKAVEKPYLLQDYHRKKLLEGKFGEDEEDDEPLTHVESQYRLRQEARSAFAGLAEESDDNDSDGEGFLKKRDKEGDEVDADDEEYRKFLLEMGGGEEEVKQLLGMGDQPAILQTVDDDDEEEPGQAVAVSKVEKEEMKNERKKKQEMKIKDDDDFLMNYILNRGWIDRTDDHVPTYDEVVGKTTSEEPEQVKALKASTSSHPWGSLDDDEDFEDRAEQFETEYNFRFEEPGSSTIMTHPRDIASLVRRPDDARKSKRARKAERKAAEKAAMEEGLKKEKGKKRRDVETKMEALKRDLEREGVKGVELDKLGKVLDGEWDETIWDKVVGGMIGDDAEDDDNVKPTWDDDLGDAPYDDDAEEGDFHYEATGEDADDMDLDYDNDGPINMDADFLDEEPTSKKSKKKSRKDKQSKHRNPSPSPEPEEERDKNMSIAEKAQALKEAAESYNALAYEDFIGDMPTRFKYTQAPSASFGLTPAEILLATDDELNQIVGMKSIAPYKKGGIGMAGKGLGQRVRQLKEQLKERRWGEEPGMPSSGKREKKRKREHHDTLVNGEASGETAAEHNRADREKKPSDKVKNGKRMGKKERQRLQAGEASSGEIASADVPAMPVAVSSASEVPANEGVPEGGEKKKRRKKNKSKGEVAA</sequence>
<dbReference type="GO" id="GO:0005730">
    <property type="term" value="C:nucleolus"/>
    <property type="evidence" value="ECO:0007669"/>
    <property type="project" value="TreeGrafter"/>
</dbReference>
<proteinExistence type="inferred from homology"/>
<feature type="region of interest" description="Disordered" evidence="2">
    <location>
        <begin position="204"/>
        <end position="235"/>
    </location>
</feature>
<feature type="compositionally biased region" description="Basic and acidic residues" evidence="2">
    <location>
        <begin position="650"/>
        <end position="667"/>
    </location>
</feature>
<feature type="compositionally biased region" description="Basic residues" evidence="2">
    <location>
        <begin position="668"/>
        <end position="677"/>
    </location>
</feature>
<dbReference type="GeneID" id="30159223"/>
<evidence type="ECO:0000256" key="1">
    <source>
        <dbReference type="ARBA" id="ARBA00007473"/>
    </source>
</evidence>
<dbReference type="OrthoDB" id="10252032at2759"/>
<dbReference type="InterPro" id="IPR024626">
    <property type="entry name" value="Kri1-like_C"/>
</dbReference>
<feature type="region of interest" description="Disordered" evidence="2">
    <location>
        <begin position="136"/>
        <end position="171"/>
    </location>
</feature>
<feature type="compositionally biased region" description="Acidic residues" evidence="2">
    <location>
        <begin position="435"/>
        <end position="449"/>
    </location>
</feature>
<evidence type="ECO:0000259" key="3">
    <source>
        <dbReference type="Pfam" id="PF12936"/>
    </source>
</evidence>
<name>A0A1E3HAL6_9TREE</name>
<feature type="compositionally biased region" description="Basic and acidic residues" evidence="2">
    <location>
        <begin position="606"/>
        <end position="618"/>
    </location>
</feature>
<reference evidence="4 5" key="1">
    <citation type="submission" date="2016-06" db="EMBL/GenBank/DDBJ databases">
        <title>Evolution of pathogenesis and genome organization in the Tremellales.</title>
        <authorList>
            <person name="Cuomo C."/>
            <person name="Litvintseva A."/>
            <person name="Heitman J."/>
            <person name="Chen Y."/>
            <person name="Sun S."/>
            <person name="Springer D."/>
            <person name="Dromer F."/>
            <person name="Young S."/>
            <person name="Zeng Q."/>
            <person name="Chapman S."/>
            <person name="Gujja S."/>
            <person name="Saif S."/>
            <person name="Birren B."/>
        </authorList>
    </citation>
    <scope>NUCLEOTIDE SEQUENCE [LARGE SCALE GENOMIC DNA]</scope>
    <source>
        <strain evidence="4 5">CBS 6039</strain>
    </source>
</reference>
<dbReference type="GO" id="GO:0000447">
    <property type="term" value="P:endonucleolytic cleavage in ITS1 to separate SSU-rRNA from 5.8S rRNA and LSU-rRNA from tricistronic rRNA transcript (SSU-rRNA, 5.8S rRNA, LSU-rRNA)"/>
    <property type="evidence" value="ECO:0007669"/>
    <property type="project" value="TreeGrafter"/>
</dbReference>
<dbReference type="AlphaFoldDB" id="A0A1E3HAL6"/>
<feature type="compositionally biased region" description="Low complexity" evidence="2">
    <location>
        <begin position="682"/>
        <end position="693"/>
    </location>
</feature>
<dbReference type="STRING" id="1295533.A0A1E3HAL6"/>
<dbReference type="PANTHER" id="PTHR14490">
    <property type="entry name" value="ZINC FINGER, ZZ TYPE"/>
    <property type="match status" value="1"/>
</dbReference>
<dbReference type="Proteomes" id="UP000094065">
    <property type="component" value="Unassembled WGS sequence"/>
</dbReference>
<evidence type="ECO:0000313" key="4">
    <source>
        <dbReference type="EMBL" id="ODN73382.1"/>
    </source>
</evidence>
<protein>
    <recommendedName>
        <fullName evidence="3">Kri1-like C-terminal domain-containing protein</fullName>
    </recommendedName>
</protein>
<comment type="similarity">
    <text evidence="1">Belongs to the KRI1 family.</text>
</comment>
<feature type="region of interest" description="Disordered" evidence="2">
    <location>
        <begin position="317"/>
        <end position="376"/>
    </location>
</feature>
<organism evidence="4 5">
    <name type="scientific">Cryptococcus amylolentus CBS 6039</name>
    <dbReference type="NCBI Taxonomy" id="1295533"/>
    <lineage>
        <taxon>Eukaryota</taxon>
        <taxon>Fungi</taxon>
        <taxon>Dikarya</taxon>
        <taxon>Basidiomycota</taxon>
        <taxon>Agaricomycotina</taxon>
        <taxon>Tremellomycetes</taxon>
        <taxon>Tremellales</taxon>
        <taxon>Cryptococcaceae</taxon>
        <taxon>Cryptococcus</taxon>
    </lineage>
</organism>
<feature type="compositionally biased region" description="Gly residues" evidence="2">
    <location>
        <begin position="591"/>
        <end position="600"/>
    </location>
</feature>
<feature type="domain" description="Kri1-like C-terminal" evidence="3">
    <location>
        <begin position="527"/>
        <end position="609"/>
    </location>
</feature>
<feature type="region of interest" description="Disordered" evidence="2">
    <location>
        <begin position="1"/>
        <end position="42"/>
    </location>
</feature>
<dbReference type="RefSeq" id="XP_018989294.1">
    <property type="nucleotide sequence ID" value="XM_019142723.1"/>
</dbReference>
<dbReference type="EMBL" id="AWGJ01000013">
    <property type="protein sequence ID" value="ODN73382.1"/>
    <property type="molecule type" value="Genomic_DNA"/>
</dbReference>
<dbReference type="Pfam" id="PF12936">
    <property type="entry name" value="Kri1_C"/>
    <property type="match status" value="1"/>
</dbReference>
<feature type="region of interest" description="Disordered" evidence="2">
    <location>
        <begin position="588"/>
        <end position="735"/>
    </location>
</feature>
<dbReference type="InterPro" id="IPR018034">
    <property type="entry name" value="Kri1"/>
</dbReference>
<evidence type="ECO:0000256" key="2">
    <source>
        <dbReference type="SAM" id="MobiDB-lite"/>
    </source>
</evidence>
<feature type="compositionally biased region" description="Basic residues" evidence="2">
    <location>
        <begin position="488"/>
        <end position="504"/>
    </location>
</feature>
<keyword evidence="5" id="KW-1185">Reference proteome</keyword>
<dbReference type="GO" id="GO:0030686">
    <property type="term" value="C:90S preribosome"/>
    <property type="evidence" value="ECO:0007669"/>
    <property type="project" value="TreeGrafter"/>
</dbReference>
<feature type="compositionally biased region" description="Acidic residues" evidence="2">
    <location>
        <begin position="15"/>
        <end position="37"/>
    </location>
</feature>
<dbReference type="Pfam" id="PF05178">
    <property type="entry name" value="Kri1"/>
    <property type="match status" value="1"/>
</dbReference>
<feature type="region of interest" description="Disordered" evidence="2">
    <location>
        <begin position="270"/>
        <end position="298"/>
    </location>
</feature>
<feature type="compositionally biased region" description="Acidic residues" evidence="2">
    <location>
        <begin position="457"/>
        <end position="470"/>
    </location>
</feature>
<dbReference type="PANTHER" id="PTHR14490:SF5">
    <property type="entry name" value="PROTEIN KRI1 HOMOLOG"/>
    <property type="match status" value="1"/>
</dbReference>
<accession>A0A1E3HAL6</accession>
<feature type="region of interest" description="Disordered" evidence="2">
    <location>
        <begin position="419"/>
        <end position="521"/>
    </location>
</feature>
<comment type="caution">
    <text evidence="4">The sequence shown here is derived from an EMBL/GenBank/DDBJ whole genome shotgun (WGS) entry which is preliminary data.</text>
</comment>
<gene>
    <name evidence="4" type="ORF">L202_07914</name>
</gene>
<feature type="compositionally biased region" description="Acidic residues" evidence="2">
    <location>
        <begin position="144"/>
        <end position="153"/>
    </location>
</feature>